<dbReference type="SUPFAM" id="SSF55681">
    <property type="entry name" value="Class II aaRS and biotin synthetases"/>
    <property type="match status" value="1"/>
</dbReference>
<comment type="function">
    <text evidence="5 6 7">Catalyzes the transfer of endogenously produced octanoic acid from octanoyl-acyl-carrier-protein onto the lipoyl domains of lipoate-dependent enzymes. Lipoyl-ACP can also act as a substrate although octanoyl-ACP is likely to be the physiological substrate.</text>
</comment>
<dbReference type="SMR" id="A0A7U3YA92"/>
<evidence type="ECO:0000256" key="6">
    <source>
        <dbReference type="HAMAP-Rule" id="MF_00013"/>
    </source>
</evidence>
<organism evidence="12 13">
    <name type="scientific">Buchnera aphidicola subsp. Acyrthosiphon pisum (strain 5A)</name>
    <dbReference type="NCBI Taxonomy" id="563178"/>
    <lineage>
        <taxon>Bacteria</taxon>
        <taxon>Pseudomonadati</taxon>
        <taxon>Pseudomonadota</taxon>
        <taxon>Gammaproteobacteria</taxon>
        <taxon>Enterobacterales</taxon>
        <taxon>Erwiniaceae</taxon>
        <taxon>Buchnera</taxon>
    </lineage>
</organism>
<comment type="catalytic activity">
    <reaction evidence="6 7">
        <text>octanoyl-[ACP] + L-lysyl-[protein] = N(6)-octanoyl-L-lysyl-[protein] + holo-[ACP] + H(+)</text>
        <dbReference type="Rhea" id="RHEA:17665"/>
        <dbReference type="Rhea" id="RHEA-COMP:9636"/>
        <dbReference type="Rhea" id="RHEA-COMP:9685"/>
        <dbReference type="Rhea" id="RHEA-COMP:9752"/>
        <dbReference type="Rhea" id="RHEA-COMP:9928"/>
        <dbReference type="ChEBI" id="CHEBI:15378"/>
        <dbReference type="ChEBI" id="CHEBI:29969"/>
        <dbReference type="ChEBI" id="CHEBI:64479"/>
        <dbReference type="ChEBI" id="CHEBI:78463"/>
        <dbReference type="ChEBI" id="CHEBI:78809"/>
        <dbReference type="EC" id="2.3.1.181"/>
    </reaction>
</comment>
<dbReference type="UniPathway" id="UPA00538">
    <property type="reaction ID" value="UER00592"/>
</dbReference>
<dbReference type="RefSeq" id="WP_009874222.1">
    <property type="nucleotide sequence ID" value="NC_011833.1"/>
</dbReference>
<dbReference type="GO" id="GO:0016874">
    <property type="term" value="F:ligase activity"/>
    <property type="evidence" value="ECO:0007669"/>
    <property type="project" value="UniProtKB-KW"/>
</dbReference>
<dbReference type="GO" id="GO:0009249">
    <property type="term" value="P:protein lipoylation"/>
    <property type="evidence" value="ECO:0007669"/>
    <property type="project" value="InterPro"/>
</dbReference>
<evidence type="ECO:0000313" key="13">
    <source>
        <dbReference type="Proteomes" id="UP000006904"/>
    </source>
</evidence>
<dbReference type="KEGG" id="bap:BUAP5A_263"/>
<evidence type="ECO:0000256" key="2">
    <source>
        <dbReference type="ARBA" id="ARBA00022490"/>
    </source>
</evidence>
<dbReference type="PANTHER" id="PTHR10993:SF7">
    <property type="entry name" value="LIPOYLTRANSFERASE 2, MITOCHONDRIAL-RELATED"/>
    <property type="match status" value="1"/>
</dbReference>
<comment type="miscellaneous">
    <text evidence="6">In the reaction, the free carboxyl group of octanoic acid is attached via an amide linkage to the epsilon-amino group of a specific lysine residue of lipoyl domains of lipoate-dependent enzymes.</text>
</comment>
<dbReference type="HAMAP" id="MF_00013">
    <property type="entry name" value="LipB"/>
    <property type="match status" value="1"/>
</dbReference>
<reference evidence="12 13" key="1">
    <citation type="journal article" date="2009" name="Science">
        <title>The dynamics and time scale of ongoing genomic erosion in symbiotic bacteria.</title>
        <authorList>
            <person name="Moran N.A."/>
            <person name="McLaughlin H.J."/>
            <person name="Sorek R."/>
        </authorList>
    </citation>
    <scope>NUCLEOTIDE SEQUENCE [LARGE SCALE GENOMIC DNA]</scope>
    <source>
        <strain evidence="12 13">5A</strain>
    </source>
</reference>
<dbReference type="PROSITE" id="PS01313">
    <property type="entry name" value="LIPB"/>
    <property type="match status" value="1"/>
</dbReference>
<dbReference type="NCBIfam" id="TIGR00214">
    <property type="entry name" value="lipB"/>
    <property type="match status" value="1"/>
</dbReference>
<dbReference type="Proteomes" id="UP000006904">
    <property type="component" value="Chromosome"/>
</dbReference>
<evidence type="ECO:0000256" key="4">
    <source>
        <dbReference type="ARBA" id="ARBA00023315"/>
    </source>
</evidence>
<evidence type="ECO:0000256" key="10">
    <source>
        <dbReference type="PIRSR" id="PIRSR016262-3"/>
    </source>
</evidence>
<evidence type="ECO:0000256" key="3">
    <source>
        <dbReference type="ARBA" id="ARBA00022679"/>
    </source>
</evidence>
<feature type="active site" description="Acyl-thioester intermediate" evidence="6 8">
    <location>
        <position position="169"/>
    </location>
</feature>
<comment type="pathway">
    <text evidence="1 6 7">Protein modification; protein lipoylation via endogenous pathway; protein N(6)-(lipoyl)lysine from octanoyl-[acyl-carrier-protein]: step 1/2.</text>
</comment>
<evidence type="ECO:0000256" key="7">
    <source>
        <dbReference type="PIRNR" id="PIRNR016262"/>
    </source>
</evidence>
<name>A0A7U3YA92_BUCA5</name>
<dbReference type="Pfam" id="PF21948">
    <property type="entry name" value="LplA-B_cat"/>
    <property type="match status" value="1"/>
</dbReference>
<protein>
    <recommendedName>
        <fullName evidence="6 7">Octanoyltransferase</fullName>
        <ecNumber evidence="6 7">2.3.1.181</ecNumber>
    </recommendedName>
    <alternativeName>
        <fullName evidence="6">Lipoate-protein ligase B</fullName>
    </alternativeName>
    <alternativeName>
        <fullName evidence="6">Lipoyl/octanoyl transferase</fullName>
    </alternativeName>
    <alternativeName>
        <fullName evidence="6">Octanoyl-[acyl-carrier-protein]-protein N-octanoyltransferase</fullName>
    </alternativeName>
</protein>
<evidence type="ECO:0000256" key="9">
    <source>
        <dbReference type="PIRSR" id="PIRSR016262-2"/>
    </source>
</evidence>
<feature type="binding site" evidence="6 9">
    <location>
        <begin position="151"/>
        <end position="153"/>
    </location>
    <ligand>
        <name>substrate</name>
    </ligand>
</feature>
<keyword evidence="12" id="KW-0436">Ligase</keyword>
<dbReference type="GO" id="GO:0005737">
    <property type="term" value="C:cytoplasm"/>
    <property type="evidence" value="ECO:0007669"/>
    <property type="project" value="UniProtKB-SubCell"/>
</dbReference>
<dbReference type="OrthoDB" id="9787061at2"/>
<feature type="domain" description="BPL/LPL catalytic" evidence="11">
    <location>
        <begin position="32"/>
        <end position="207"/>
    </location>
</feature>
<dbReference type="InterPro" id="IPR020605">
    <property type="entry name" value="Octanoyltransferase_CS"/>
</dbReference>
<keyword evidence="4 6" id="KW-0012">Acyltransferase</keyword>
<dbReference type="CDD" id="cd16444">
    <property type="entry name" value="LipB"/>
    <property type="match status" value="1"/>
</dbReference>
<comment type="similarity">
    <text evidence="6 7">Belongs to the LipB family.</text>
</comment>
<dbReference type="InterPro" id="IPR000544">
    <property type="entry name" value="Octanoyltransferase"/>
</dbReference>
<feature type="binding site" evidence="6 9">
    <location>
        <begin position="138"/>
        <end position="140"/>
    </location>
    <ligand>
        <name>substrate</name>
    </ligand>
</feature>
<evidence type="ECO:0000256" key="1">
    <source>
        <dbReference type="ARBA" id="ARBA00004821"/>
    </source>
</evidence>
<accession>A0A7U3YA92</accession>
<dbReference type="PIRSF" id="PIRSF016262">
    <property type="entry name" value="LPLase"/>
    <property type="match status" value="1"/>
</dbReference>
<evidence type="ECO:0000256" key="8">
    <source>
        <dbReference type="PIRSR" id="PIRSR016262-1"/>
    </source>
</evidence>
<evidence type="ECO:0000259" key="11">
    <source>
        <dbReference type="PROSITE" id="PS51733"/>
    </source>
</evidence>
<dbReference type="PANTHER" id="PTHR10993">
    <property type="entry name" value="OCTANOYLTRANSFERASE"/>
    <property type="match status" value="1"/>
</dbReference>
<dbReference type="InterPro" id="IPR004143">
    <property type="entry name" value="BPL_LPL_catalytic"/>
</dbReference>
<dbReference type="EC" id="2.3.1.181" evidence="6 7"/>
<dbReference type="FunFam" id="3.30.930.10:FF:000020">
    <property type="entry name" value="Octanoyltransferase"/>
    <property type="match status" value="1"/>
</dbReference>
<proteinExistence type="inferred from homology"/>
<keyword evidence="2 6" id="KW-0963">Cytoplasm</keyword>
<sequence>MKKKIIFLRNLGIEHWLTTFNKMNNFIISRNPCTYDEIWFVEHYPIFTQGQSNEQKNLIVSNDIPVVQTNRGGQITYHGPGQQILYFLIDLKRRKMNIRQLINIMEQTVIETLNNFSIQAYTKKKMPGVYINEKKICSLGLRIKKGFTLHGLALNVNMNLTPFNYIHPCGDKNMKMTQIKDFNSNVKLKDVRFILIKELSKFLEIFIINSN</sequence>
<dbReference type="GO" id="GO:0033819">
    <property type="term" value="F:lipoyl(octanoyl) transferase activity"/>
    <property type="evidence" value="ECO:0007669"/>
    <property type="project" value="UniProtKB-EC"/>
</dbReference>
<dbReference type="EMBL" id="CP001161">
    <property type="protein sequence ID" value="ACL30632.1"/>
    <property type="molecule type" value="Genomic_DNA"/>
</dbReference>
<dbReference type="AlphaFoldDB" id="A0A7U3YA92"/>
<dbReference type="NCBIfam" id="NF010922">
    <property type="entry name" value="PRK14342.1"/>
    <property type="match status" value="1"/>
</dbReference>
<feature type="binding site" evidence="6 9">
    <location>
        <begin position="71"/>
        <end position="78"/>
    </location>
    <ligand>
        <name>substrate</name>
    </ligand>
</feature>
<dbReference type="PROSITE" id="PS51733">
    <property type="entry name" value="BPL_LPL_CATALYTIC"/>
    <property type="match status" value="1"/>
</dbReference>
<gene>
    <name evidence="6 12" type="primary">lipB</name>
    <name evidence="12" type="ordered locus">BUAP5A_263</name>
</gene>
<feature type="site" description="Lowers pKa of active site Cys" evidence="6 10">
    <location>
        <position position="135"/>
    </location>
</feature>
<dbReference type="Gene3D" id="3.30.930.10">
    <property type="entry name" value="Bira Bifunctional Protein, Domain 2"/>
    <property type="match status" value="1"/>
</dbReference>
<evidence type="ECO:0000256" key="5">
    <source>
        <dbReference type="ARBA" id="ARBA00024732"/>
    </source>
</evidence>
<evidence type="ECO:0000313" key="12">
    <source>
        <dbReference type="EMBL" id="ACL30632.1"/>
    </source>
</evidence>
<dbReference type="InterPro" id="IPR045864">
    <property type="entry name" value="aa-tRNA-synth_II/BPL/LPL"/>
</dbReference>
<comment type="subcellular location">
    <subcellularLocation>
        <location evidence="6">Cytoplasm</location>
    </subcellularLocation>
</comment>
<keyword evidence="3 6" id="KW-0808">Transferase</keyword>